<dbReference type="AlphaFoldDB" id="A0A811V305"/>
<evidence type="ECO:0000313" key="2">
    <source>
        <dbReference type="EMBL" id="CAD7003853.1"/>
    </source>
</evidence>
<reference evidence="2" key="1">
    <citation type="submission" date="2020-11" db="EMBL/GenBank/DDBJ databases">
        <authorList>
            <person name="Whitehead M."/>
        </authorList>
    </citation>
    <scope>NUCLEOTIDE SEQUENCE</scope>
    <source>
        <strain evidence="2">EGII</strain>
    </source>
</reference>
<accession>A0A811V305</accession>
<feature type="compositionally biased region" description="Polar residues" evidence="1">
    <location>
        <begin position="42"/>
        <end position="56"/>
    </location>
</feature>
<dbReference type="Pfam" id="PF15502">
    <property type="entry name" value="MPLKIP"/>
    <property type="match status" value="1"/>
</dbReference>
<evidence type="ECO:0000256" key="1">
    <source>
        <dbReference type="SAM" id="MobiDB-lite"/>
    </source>
</evidence>
<feature type="compositionally biased region" description="Low complexity" evidence="1">
    <location>
        <begin position="108"/>
        <end position="118"/>
    </location>
</feature>
<keyword evidence="3" id="KW-1185">Reference proteome</keyword>
<sequence length="203" mass="23364">MSRNYTSPYAKPVQQYKSQTDDYISLEVGGPGKCSTPARAYYNNSNPKSGNGNFYQNKHRGRGFQQNRFSGGWSNNRHSNGGYGGQWQQQTPRSGNAAERQWRGGGQRQQNNRQTFNNQNNITAYVHSSMIEDPWKDLIERREAIRRSEINLSTTADQNEEVLSDSLSRDDSEMMMTALKTRIKLYQGIHNYICINNQLIYVY</sequence>
<organism evidence="2 3">
    <name type="scientific">Ceratitis capitata</name>
    <name type="common">Mediterranean fruit fly</name>
    <name type="synonym">Tephritis capitata</name>
    <dbReference type="NCBI Taxonomy" id="7213"/>
    <lineage>
        <taxon>Eukaryota</taxon>
        <taxon>Metazoa</taxon>
        <taxon>Ecdysozoa</taxon>
        <taxon>Arthropoda</taxon>
        <taxon>Hexapoda</taxon>
        <taxon>Insecta</taxon>
        <taxon>Pterygota</taxon>
        <taxon>Neoptera</taxon>
        <taxon>Endopterygota</taxon>
        <taxon>Diptera</taxon>
        <taxon>Brachycera</taxon>
        <taxon>Muscomorpha</taxon>
        <taxon>Tephritoidea</taxon>
        <taxon>Tephritidae</taxon>
        <taxon>Ceratitis</taxon>
        <taxon>Ceratitis</taxon>
    </lineage>
</organism>
<dbReference type="InterPro" id="IPR028265">
    <property type="entry name" value="TTDN1/SICKLE"/>
</dbReference>
<comment type="caution">
    <text evidence="2">The sequence shown here is derived from an EMBL/GenBank/DDBJ whole genome shotgun (WGS) entry which is preliminary data.</text>
</comment>
<name>A0A811V305_CERCA</name>
<proteinExistence type="predicted"/>
<evidence type="ECO:0000313" key="3">
    <source>
        <dbReference type="Proteomes" id="UP000606786"/>
    </source>
</evidence>
<protein>
    <submittedName>
        <fullName evidence="2">(Mediterranean fruit fly) hypothetical protein</fullName>
    </submittedName>
</protein>
<dbReference type="EMBL" id="CAJHJT010000034">
    <property type="protein sequence ID" value="CAD7003853.1"/>
    <property type="molecule type" value="Genomic_DNA"/>
</dbReference>
<feature type="region of interest" description="Disordered" evidence="1">
    <location>
        <begin position="42"/>
        <end position="118"/>
    </location>
</feature>
<dbReference type="Proteomes" id="UP000606786">
    <property type="component" value="Unassembled WGS sequence"/>
</dbReference>
<dbReference type="OrthoDB" id="8067710at2759"/>
<feature type="compositionally biased region" description="Polar residues" evidence="1">
    <location>
        <begin position="64"/>
        <end position="79"/>
    </location>
</feature>
<gene>
    <name evidence="2" type="ORF">CCAP1982_LOCUS12283</name>
</gene>